<reference evidence="1 2" key="1">
    <citation type="submission" date="2013-10" db="EMBL/GenBank/DDBJ databases">
        <authorList>
            <consortium name="International Citrus Genome Consortium"/>
            <person name="Jenkins J."/>
            <person name="Schmutz J."/>
            <person name="Prochnik S."/>
            <person name="Rokhsar D."/>
            <person name="Gmitter F."/>
            <person name="Ollitrault P."/>
            <person name="Machado M."/>
            <person name="Talon M."/>
            <person name="Wincker P."/>
            <person name="Jaillon O."/>
            <person name="Morgante M."/>
        </authorList>
    </citation>
    <scope>NUCLEOTIDE SEQUENCE</scope>
    <source>
        <strain evidence="2">cv. Clemenules</strain>
    </source>
</reference>
<dbReference type="InParanoid" id="V4S251"/>
<evidence type="ECO:0000313" key="2">
    <source>
        <dbReference type="Proteomes" id="UP000030687"/>
    </source>
</evidence>
<sequence length="14" mass="1760">NMRVIVLFRKCMHL</sequence>
<name>V4S251_CITCL</name>
<dbReference type="EMBL" id="KI537036">
    <property type="protein sequence ID" value="ESR34362.1"/>
    <property type="molecule type" value="Genomic_DNA"/>
</dbReference>
<proteinExistence type="predicted"/>
<dbReference type="Proteomes" id="UP000030687">
    <property type="component" value="Unassembled WGS sequence"/>
</dbReference>
<evidence type="ECO:0000313" key="1">
    <source>
        <dbReference type="EMBL" id="ESR34362.1"/>
    </source>
</evidence>
<dbReference type="KEGG" id="cic:CICLE_v100061371m"/>
<organism evidence="1 2">
    <name type="scientific">Citrus clementina</name>
    <name type="common">Clementine</name>
    <name type="synonym">Citrus deliciosa x Citrus sinensis</name>
    <dbReference type="NCBI Taxonomy" id="85681"/>
    <lineage>
        <taxon>Eukaryota</taxon>
        <taxon>Viridiplantae</taxon>
        <taxon>Streptophyta</taxon>
        <taxon>Embryophyta</taxon>
        <taxon>Tracheophyta</taxon>
        <taxon>Spermatophyta</taxon>
        <taxon>Magnoliopsida</taxon>
        <taxon>eudicotyledons</taxon>
        <taxon>Gunneridae</taxon>
        <taxon>Pentapetalae</taxon>
        <taxon>rosids</taxon>
        <taxon>malvids</taxon>
        <taxon>Sapindales</taxon>
        <taxon>Rutaceae</taxon>
        <taxon>Aurantioideae</taxon>
        <taxon>Citrus</taxon>
    </lineage>
</organism>
<keyword evidence="2" id="KW-1185">Reference proteome</keyword>
<feature type="non-terminal residue" evidence="1">
    <location>
        <position position="1"/>
    </location>
</feature>
<gene>
    <name evidence="1" type="ORF">CICLE_v100061371mg</name>
</gene>
<accession>V4S251</accession>
<protein>
    <submittedName>
        <fullName evidence="1">Uncharacterized protein</fullName>
    </submittedName>
</protein>